<feature type="binding site" evidence="19">
    <location>
        <begin position="13"/>
        <end position="20"/>
    </location>
    <ligand>
        <name>GTP</name>
        <dbReference type="ChEBI" id="CHEBI:37565"/>
    </ligand>
</feature>
<dbReference type="EC" id="2.7.1.156" evidence="8"/>
<dbReference type="RefSeq" id="WP_350245371.1">
    <property type="nucleotide sequence ID" value="NZ_CP158300.1"/>
</dbReference>
<comment type="catalytic activity">
    <reaction evidence="2">
        <text>adenosylcob(III)inamide phosphate + GTP + H(+) = adenosylcob(III)inamide-GDP + diphosphate</text>
        <dbReference type="Rhea" id="RHEA:22712"/>
        <dbReference type="ChEBI" id="CHEBI:15378"/>
        <dbReference type="ChEBI" id="CHEBI:33019"/>
        <dbReference type="ChEBI" id="CHEBI:37565"/>
        <dbReference type="ChEBI" id="CHEBI:58502"/>
        <dbReference type="ChEBI" id="CHEBI:60487"/>
        <dbReference type="EC" id="2.7.7.62"/>
    </reaction>
</comment>
<evidence type="ECO:0000256" key="8">
    <source>
        <dbReference type="ARBA" id="ARBA00012016"/>
    </source>
</evidence>
<accession>A0AAU7UFM5</accession>
<organism evidence="20">
    <name type="scientific">Deinococcus sonorensis KR-87</name>
    <dbReference type="NCBI Taxonomy" id="694439"/>
    <lineage>
        <taxon>Bacteria</taxon>
        <taxon>Thermotogati</taxon>
        <taxon>Deinococcota</taxon>
        <taxon>Deinococci</taxon>
        <taxon>Deinococcales</taxon>
        <taxon>Deinococcaceae</taxon>
        <taxon>Deinococcus</taxon>
    </lineage>
</organism>
<dbReference type="InterPro" id="IPR027417">
    <property type="entry name" value="P-loop_NTPase"/>
</dbReference>
<evidence type="ECO:0000256" key="12">
    <source>
        <dbReference type="ARBA" id="ARBA00022741"/>
    </source>
</evidence>
<evidence type="ECO:0000256" key="17">
    <source>
        <dbReference type="ARBA" id="ARBA00030571"/>
    </source>
</evidence>
<evidence type="ECO:0000256" key="1">
    <source>
        <dbReference type="ARBA" id="ARBA00000312"/>
    </source>
</evidence>
<evidence type="ECO:0000256" key="15">
    <source>
        <dbReference type="ARBA" id="ARBA00023134"/>
    </source>
</evidence>
<reference evidence="20" key="1">
    <citation type="submission" date="2024-06" db="EMBL/GenBank/DDBJ databases">
        <title>Draft Genome Sequence of Deinococcus sonorensis Type Strain KR-87, a Biofilm Producing Representative of the Genus Deinococcus.</title>
        <authorList>
            <person name="Boren L.S."/>
            <person name="Grosso R.A."/>
            <person name="Hugenberg-Cox A.N."/>
            <person name="Hill J.T.E."/>
            <person name="Albert C.M."/>
            <person name="Tuohy J.M."/>
        </authorList>
    </citation>
    <scope>NUCLEOTIDE SEQUENCE</scope>
    <source>
        <strain evidence="20">KR-87</strain>
        <plasmid evidence="20">pDson02</plasmid>
    </source>
</reference>
<dbReference type="GO" id="GO:0008820">
    <property type="term" value="F:cobinamide phosphate guanylyltransferase activity"/>
    <property type="evidence" value="ECO:0007669"/>
    <property type="project" value="UniProtKB-EC"/>
</dbReference>
<feature type="binding site" evidence="19">
    <location>
        <position position="67"/>
    </location>
    <ligand>
        <name>GTP</name>
        <dbReference type="ChEBI" id="CHEBI:37565"/>
    </ligand>
</feature>
<dbReference type="PIRSF" id="PIRSF006135">
    <property type="entry name" value="CobU"/>
    <property type="match status" value="1"/>
</dbReference>
<dbReference type="KEGG" id="dsc:ABOD76_21230"/>
<evidence type="ECO:0000256" key="7">
    <source>
        <dbReference type="ARBA" id="ARBA00007490"/>
    </source>
</evidence>
<dbReference type="GO" id="GO:0005524">
    <property type="term" value="F:ATP binding"/>
    <property type="evidence" value="ECO:0007669"/>
    <property type="project" value="UniProtKB-KW"/>
</dbReference>
<evidence type="ECO:0000256" key="11">
    <source>
        <dbReference type="ARBA" id="ARBA00022679"/>
    </source>
</evidence>
<evidence type="ECO:0000256" key="2">
    <source>
        <dbReference type="ARBA" id="ARBA00000711"/>
    </source>
</evidence>
<dbReference type="PANTHER" id="PTHR34848:SF1">
    <property type="entry name" value="BIFUNCTIONAL ADENOSYLCOBALAMIN BIOSYNTHESIS PROTEIN COBU"/>
    <property type="match status" value="1"/>
</dbReference>
<evidence type="ECO:0000256" key="9">
    <source>
        <dbReference type="ARBA" id="ARBA00012523"/>
    </source>
</evidence>
<keyword evidence="12 19" id="KW-0547">Nucleotide-binding</keyword>
<keyword evidence="15 19" id="KW-0342">GTP-binding</keyword>
<comment type="catalytic activity">
    <reaction evidence="1">
        <text>adenosylcob(III)inamide + ATP = adenosylcob(III)inamide phosphate + ADP + H(+)</text>
        <dbReference type="Rhea" id="RHEA:15769"/>
        <dbReference type="ChEBI" id="CHEBI:2480"/>
        <dbReference type="ChEBI" id="CHEBI:15378"/>
        <dbReference type="ChEBI" id="CHEBI:30616"/>
        <dbReference type="ChEBI" id="CHEBI:58502"/>
        <dbReference type="ChEBI" id="CHEBI:456216"/>
        <dbReference type="EC" id="2.7.1.156"/>
    </reaction>
</comment>
<evidence type="ECO:0000256" key="4">
    <source>
        <dbReference type="ARBA" id="ARBA00003889"/>
    </source>
</evidence>
<proteinExistence type="inferred from homology"/>
<comment type="similarity">
    <text evidence="7">Belongs to the CobU/CobP family.</text>
</comment>
<dbReference type="GO" id="GO:0043752">
    <property type="term" value="F:adenosylcobinamide kinase activity"/>
    <property type="evidence" value="ECO:0007669"/>
    <property type="project" value="UniProtKB-EC"/>
</dbReference>
<protein>
    <recommendedName>
        <fullName evidence="16">Adenosylcobinamide kinase</fullName>
        <ecNumber evidence="8">2.7.1.156</ecNumber>
        <ecNumber evidence="9">2.7.7.62</ecNumber>
    </recommendedName>
    <alternativeName>
        <fullName evidence="17">Adenosylcobinamide-phosphate guanylyltransferase</fullName>
    </alternativeName>
</protein>
<feature type="active site" description="GMP-histidine intermediate" evidence="18">
    <location>
        <position position="55"/>
    </location>
</feature>
<keyword evidence="13 20" id="KW-0418">Kinase</keyword>
<evidence type="ECO:0000256" key="14">
    <source>
        <dbReference type="ARBA" id="ARBA00022840"/>
    </source>
</evidence>
<evidence type="ECO:0000256" key="3">
    <source>
        <dbReference type="ARBA" id="ARBA00001522"/>
    </source>
</evidence>
<gene>
    <name evidence="20" type="primary">cobU</name>
    <name evidence="20" type="ORF">ABOD76_21230</name>
</gene>
<keyword evidence="20" id="KW-0614">Plasmid</keyword>
<evidence type="ECO:0000256" key="10">
    <source>
        <dbReference type="ARBA" id="ARBA00022573"/>
    </source>
</evidence>
<dbReference type="GO" id="GO:0005525">
    <property type="term" value="F:GTP binding"/>
    <property type="evidence" value="ECO:0007669"/>
    <property type="project" value="UniProtKB-KW"/>
</dbReference>
<name>A0AAU7UFM5_9DEIO</name>
<dbReference type="SUPFAM" id="SSF52540">
    <property type="entry name" value="P-loop containing nucleoside triphosphate hydrolases"/>
    <property type="match status" value="1"/>
</dbReference>
<sequence length="190" mass="20694">MTPPINSLIYVTGGARSGKSRYAEQRASALDGGQVTYLATAQAFDDEMADRIRRHRADRPAGWHTLEEPLEVVEAVQRVSGVVLLDCLSLWVSNQMLRGDSDEAMLRAADDLIAARHRRRGPLVVVSNEVGLGIVPDNPLARRFRDVLGWVNQRVAADSDEAWMLVSGLPLQLKEHGGAAPGSAQEGRCS</sequence>
<feature type="binding site" evidence="19">
    <location>
        <begin position="56"/>
        <end position="59"/>
    </location>
    <ligand>
        <name>GTP</name>
        <dbReference type="ChEBI" id="CHEBI:37565"/>
    </ligand>
</feature>
<comment type="catalytic activity">
    <reaction evidence="3">
        <text>adenosylcob(III)inamide + GTP = adenosylcob(III)inamide phosphate + GDP + H(+)</text>
        <dbReference type="Rhea" id="RHEA:15765"/>
        <dbReference type="ChEBI" id="CHEBI:2480"/>
        <dbReference type="ChEBI" id="CHEBI:15378"/>
        <dbReference type="ChEBI" id="CHEBI:37565"/>
        <dbReference type="ChEBI" id="CHEBI:58189"/>
        <dbReference type="ChEBI" id="CHEBI:58502"/>
        <dbReference type="EC" id="2.7.1.156"/>
    </reaction>
</comment>
<keyword evidence="14" id="KW-0067">ATP-binding</keyword>
<evidence type="ECO:0000313" key="20">
    <source>
        <dbReference type="EMBL" id="XBV87221.1"/>
    </source>
</evidence>
<dbReference type="AlphaFoldDB" id="A0AAU7UFM5"/>
<feature type="binding site" evidence="19">
    <location>
        <position position="86"/>
    </location>
    <ligand>
        <name>GTP</name>
        <dbReference type="ChEBI" id="CHEBI:37565"/>
    </ligand>
</feature>
<keyword evidence="11 20" id="KW-0808">Transferase</keyword>
<dbReference type="EC" id="2.7.7.62" evidence="9"/>
<evidence type="ECO:0000256" key="19">
    <source>
        <dbReference type="PIRSR" id="PIRSR006135-2"/>
    </source>
</evidence>
<keyword evidence="20" id="KW-0548">Nucleotidyltransferase</keyword>
<comment type="function">
    <text evidence="4">Catalyzes ATP-dependent phosphorylation of adenosylcobinamide and addition of GMP to adenosylcobinamide phosphate.</text>
</comment>
<dbReference type="InterPro" id="IPR003203">
    <property type="entry name" value="CobU/CobP"/>
</dbReference>
<comment type="pathway">
    <text evidence="6">Cofactor biosynthesis; adenosylcobalamin biosynthesis; adenosylcobalamin from cob(II)yrinate a,c-diamide: step 5/7.</text>
</comment>
<dbReference type="EMBL" id="CP158300">
    <property type="protein sequence ID" value="XBV87221.1"/>
    <property type="molecule type" value="Genomic_DNA"/>
</dbReference>
<evidence type="ECO:0000256" key="16">
    <source>
        <dbReference type="ARBA" id="ARBA00029570"/>
    </source>
</evidence>
<comment type="pathway">
    <text evidence="5">Cofactor biosynthesis; adenosylcobalamin biosynthesis; adenosylcobalamin from cob(II)yrinate a,c-diamide: step 6/7.</text>
</comment>
<evidence type="ECO:0000256" key="5">
    <source>
        <dbReference type="ARBA" id="ARBA00004692"/>
    </source>
</evidence>
<evidence type="ECO:0000256" key="18">
    <source>
        <dbReference type="PIRSR" id="PIRSR006135-1"/>
    </source>
</evidence>
<dbReference type="CDD" id="cd00544">
    <property type="entry name" value="CobU"/>
    <property type="match status" value="1"/>
</dbReference>
<dbReference type="Gene3D" id="3.40.50.300">
    <property type="entry name" value="P-loop containing nucleotide triphosphate hydrolases"/>
    <property type="match status" value="1"/>
</dbReference>
<dbReference type="Pfam" id="PF02283">
    <property type="entry name" value="CobU"/>
    <property type="match status" value="1"/>
</dbReference>
<dbReference type="GO" id="GO:0009236">
    <property type="term" value="P:cobalamin biosynthetic process"/>
    <property type="evidence" value="ECO:0007669"/>
    <property type="project" value="UniProtKB-KW"/>
</dbReference>
<dbReference type="NCBIfam" id="NF004469">
    <property type="entry name" value="PRK05800.1"/>
    <property type="match status" value="1"/>
</dbReference>
<evidence type="ECO:0000256" key="6">
    <source>
        <dbReference type="ARBA" id="ARBA00005159"/>
    </source>
</evidence>
<geneLocation type="plasmid" evidence="20">
    <name>pDson02</name>
</geneLocation>
<feature type="binding site" evidence="19">
    <location>
        <begin position="39"/>
        <end position="41"/>
    </location>
    <ligand>
        <name>GTP</name>
        <dbReference type="ChEBI" id="CHEBI:37565"/>
    </ligand>
</feature>
<evidence type="ECO:0000256" key="13">
    <source>
        <dbReference type="ARBA" id="ARBA00022777"/>
    </source>
</evidence>
<dbReference type="PANTHER" id="PTHR34848">
    <property type="match status" value="1"/>
</dbReference>
<keyword evidence="10" id="KW-0169">Cobalamin biosynthesis</keyword>